<dbReference type="RefSeq" id="WP_189169788.1">
    <property type="nucleotide sequence ID" value="NZ_BMQB01000003.1"/>
</dbReference>
<evidence type="ECO:0000313" key="2">
    <source>
        <dbReference type="EMBL" id="GGJ90325.1"/>
    </source>
</evidence>
<reference evidence="2" key="2">
    <citation type="submission" date="2020-09" db="EMBL/GenBank/DDBJ databases">
        <authorList>
            <person name="Sun Q."/>
            <person name="Ohkuma M."/>
        </authorList>
    </citation>
    <scope>NUCLEOTIDE SEQUENCE</scope>
    <source>
        <strain evidence="2">JCM 3090</strain>
    </source>
</reference>
<dbReference type="Proteomes" id="UP000649739">
    <property type="component" value="Unassembled WGS sequence"/>
</dbReference>
<comment type="caution">
    <text evidence="2">The sequence shown here is derived from an EMBL/GenBank/DDBJ whole genome shotgun (WGS) entry which is preliminary data.</text>
</comment>
<proteinExistence type="predicted"/>
<reference evidence="2" key="1">
    <citation type="journal article" date="2014" name="Int. J. Syst. Evol. Microbiol.">
        <title>Complete genome sequence of Corynebacterium casei LMG S-19264T (=DSM 44701T), isolated from a smear-ripened cheese.</title>
        <authorList>
            <consortium name="US DOE Joint Genome Institute (JGI-PGF)"/>
            <person name="Walter F."/>
            <person name="Albersmeier A."/>
            <person name="Kalinowski J."/>
            <person name="Ruckert C."/>
        </authorList>
    </citation>
    <scope>NUCLEOTIDE SEQUENCE</scope>
    <source>
        <strain evidence="2">JCM 3090</strain>
    </source>
</reference>
<feature type="domain" description="Thiopeptide-type bacteriocin biosynthesis" evidence="1">
    <location>
        <begin position="6"/>
        <end position="245"/>
    </location>
</feature>
<protein>
    <recommendedName>
        <fullName evidence="1">Thiopeptide-type bacteriocin biosynthesis domain-containing protein</fullName>
    </recommendedName>
</protein>
<dbReference type="InterPro" id="IPR023809">
    <property type="entry name" value="Thiopep_bacteriocin_synth_dom"/>
</dbReference>
<accession>A0A8J3B5U6</accession>
<gene>
    <name evidence="2" type="ORF">GCM10010123_20200</name>
</gene>
<dbReference type="EMBL" id="BMQB01000003">
    <property type="protein sequence ID" value="GGJ90325.1"/>
    <property type="molecule type" value="Genomic_DNA"/>
</dbReference>
<evidence type="ECO:0000313" key="3">
    <source>
        <dbReference type="Proteomes" id="UP000649739"/>
    </source>
</evidence>
<name>A0A8J3B5U6_9ACTN</name>
<keyword evidence="3" id="KW-1185">Reference proteome</keyword>
<dbReference type="AlphaFoldDB" id="A0A8J3B5U6"/>
<organism evidence="2 3">
    <name type="scientific">Pilimelia anulata</name>
    <dbReference type="NCBI Taxonomy" id="53371"/>
    <lineage>
        <taxon>Bacteria</taxon>
        <taxon>Bacillati</taxon>
        <taxon>Actinomycetota</taxon>
        <taxon>Actinomycetes</taxon>
        <taxon>Micromonosporales</taxon>
        <taxon>Micromonosporaceae</taxon>
        <taxon>Pilimelia</taxon>
    </lineage>
</organism>
<sequence>MDDSPWQQININYPGQDAHERALRAIEHLNRVLPAAESSGLITSWWYIRKGAWRIRYLPTDQQRSRQLAKELITDGVSWTADIYEPETHAFGGTEAMTTSHALFSYDSYHLLPYLRQHPTDRRERSLILCAALMRGAGLDLNEQGDVWARVVEHRAEHLTQPPDSHTWEGFTKSVGQLLTGTARSTDEWHAAFANAGTILQLTREAGRLTRGLRAVLALHVIFHWNRLGLAATTQATLAQAAREATFGSDRP</sequence>
<dbReference type="Pfam" id="PF14028">
    <property type="entry name" value="Lant_dehydr_C"/>
    <property type="match status" value="1"/>
</dbReference>
<dbReference type="NCBIfam" id="TIGR03891">
    <property type="entry name" value="thiopep_ocin"/>
    <property type="match status" value="1"/>
</dbReference>
<evidence type="ECO:0000259" key="1">
    <source>
        <dbReference type="Pfam" id="PF14028"/>
    </source>
</evidence>